<name>A0A1N7SK17_9BURK</name>
<dbReference type="Proteomes" id="UP000187012">
    <property type="component" value="Unassembled WGS sequence"/>
</dbReference>
<keyword evidence="2" id="KW-1185">Reference proteome</keyword>
<gene>
    <name evidence="1" type="ORF">BN2475_720045</name>
</gene>
<sequence>MTALRVNQYDIHRIRIDLLDLLFPPRARCLGAADSVHRRALRLSRENFAVDHLLAERRARLDAGIPGIRATNPCAEIVSCQYGRLIAYGI</sequence>
<reference evidence="1 2" key="1">
    <citation type="submission" date="2016-12" db="EMBL/GenBank/DDBJ databases">
        <authorList>
            <person name="Song W.-J."/>
            <person name="Kurnit D.M."/>
        </authorList>
    </citation>
    <scope>NUCLEOTIDE SEQUENCE [LARGE SCALE GENOMIC DNA]</scope>
    <source>
        <strain evidence="1 2">STM7296</strain>
    </source>
</reference>
<dbReference type="EMBL" id="CYGX02000072">
    <property type="protein sequence ID" value="SIT47315.1"/>
    <property type="molecule type" value="Genomic_DNA"/>
</dbReference>
<accession>A0A1N7SK17</accession>
<organism evidence="1 2">
    <name type="scientific">Paraburkholderia ribeironis</name>
    <dbReference type="NCBI Taxonomy" id="1247936"/>
    <lineage>
        <taxon>Bacteria</taxon>
        <taxon>Pseudomonadati</taxon>
        <taxon>Pseudomonadota</taxon>
        <taxon>Betaproteobacteria</taxon>
        <taxon>Burkholderiales</taxon>
        <taxon>Burkholderiaceae</taxon>
        <taxon>Paraburkholderia</taxon>
    </lineage>
</organism>
<dbReference type="AlphaFoldDB" id="A0A1N7SK17"/>
<proteinExistence type="predicted"/>
<protein>
    <submittedName>
        <fullName evidence="1">Uncharacterized protein</fullName>
    </submittedName>
</protein>
<evidence type="ECO:0000313" key="1">
    <source>
        <dbReference type="EMBL" id="SIT47315.1"/>
    </source>
</evidence>
<evidence type="ECO:0000313" key="2">
    <source>
        <dbReference type="Proteomes" id="UP000187012"/>
    </source>
</evidence>